<organism evidence="8 9">
    <name type="scientific">Isoalcanivorax beigongshangi</name>
    <dbReference type="NCBI Taxonomy" id="3238810"/>
    <lineage>
        <taxon>Bacteria</taxon>
        <taxon>Pseudomonadati</taxon>
        <taxon>Pseudomonadota</taxon>
        <taxon>Gammaproteobacteria</taxon>
        <taxon>Oceanospirillales</taxon>
        <taxon>Alcanivoracaceae</taxon>
        <taxon>Isoalcanivorax</taxon>
    </lineage>
</organism>
<feature type="transmembrane region" description="Helical" evidence="7">
    <location>
        <begin position="59"/>
        <end position="82"/>
    </location>
</feature>
<dbReference type="Pfam" id="PF04226">
    <property type="entry name" value="Transgly_assoc"/>
    <property type="match status" value="1"/>
</dbReference>
<dbReference type="EMBL" id="JBGCUO010000001">
    <property type="protein sequence ID" value="MEY1662716.1"/>
    <property type="molecule type" value="Genomic_DNA"/>
</dbReference>
<evidence type="ECO:0000256" key="7">
    <source>
        <dbReference type="SAM" id="Phobius"/>
    </source>
</evidence>
<sequence length="85" mass="8604">MAILTWIILGLIAGVIAKWIMPGRDPGGFIITVIIGIAGAFVGGWLGNMLGIGTTTTGGLSIASIVTAVVGAIVLLALYRLIARA</sequence>
<feature type="transmembrane region" description="Helical" evidence="7">
    <location>
        <begin position="27"/>
        <end position="47"/>
    </location>
</feature>
<protein>
    <submittedName>
        <fullName evidence="8">GlsB/YeaQ/YmgE family stress response membrane protein</fullName>
    </submittedName>
</protein>
<reference evidence="8 9" key="1">
    <citation type="submission" date="2024-07" db="EMBL/GenBank/DDBJ databases">
        <authorList>
            <person name="Ren Q."/>
        </authorList>
    </citation>
    <scope>NUCLEOTIDE SEQUENCE [LARGE SCALE GENOMIC DNA]</scope>
    <source>
        <strain evidence="8 9">REN37</strain>
    </source>
</reference>
<dbReference type="RefSeq" id="WP_369455946.1">
    <property type="nucleotide sequence ID" value="NZ_JBGCUO010000001.1"/>
</dbReference>
<evidence type="ECO:0000256" key="3">
    <source>
        <dbReference type="ARBA" id="ARBA00022475"/>
    </source>
</evidence>
<evidence type="ECO:0000256" key="1">
    <source>
        <dbReference type="ARBA" id="ARBA00004651"/>
    </source>
</evidence>
<gene>
    <name evidence="8" type="ORF">AB5I84_11200</name>
</gene>
<comment type="caution">
    <text evidence="8">The sequence shown here is derived from an EMBL/GenBank/DDBJ whole genome shotgun (WGS) entry which is preliminary data.</text>
</comment>
<dbReference type="PANTHER" id="PTHR33884">
    <property type="entry name" value="UPF0410 PROTEIN YMGE"/>
    <property type="match status" value="1"/>
</dbReference>
<keyword evidence="9" id="KW-1185">Reference proteome</keyword>
<name>A0ABV4ALR6_9GAMM</name>
<evidence type="ECO:0000256" key="6">
    <source>
        <dbReference type="ARBA" id="ARBA00023136"/>
    </source>
</evidence>
<comment type="similarity">
    <text evidence="2">Belongs to the UPF0410 family.</text>
</comment>
<evidence type="ECO:0000256" key="2">
    <source>
        <dbReference type="ARBA" id="ARBA00011006"/>
    </source>
</evidence>
<evidence type="ECO:0000256" key="4">
    <source>
        <dbReference type="ARBA" id="ARBA00022692"/>
    </source>
</evidence>
<evidence type="ECO:0000313" key="8">
    <source>
        <dbReference type="EMBL" id="MEY1662716.1"/>
    </source>
</evidence>
<comment type="subcellular location">
    <subcellularLocation>
        <location evidence="1">Cell membrane</location>
        <topology evidence="1">Multi-pass membrane protein</topology>
    </subcellularLocation>
</comment>
<evidence type="ECO:0000256" key="5">
    <source>
        <dbReference type="ARBA" id="ARBA00022989"/>
    </source>
</evidence>
<keyword evidence="5 7" id="KW-1133">Transmembrane helix</keyword>
<keyword evidence="6 7" id="KW-0472">Membrane</keyword>
<accession>A0ABV4ALR6</accession>
<dbReference type="InterPro" id="IPR007341">
    <property type="entry name" value="Transgly_assoc"/>
</dbReference>
<keyword evidence="3" id="KW-1003">Cell membrane</keyword>
<dbReference type="Proteomes" id="UP001562065">
    <property type="component" value="Unassembled WGS sequence"/>
</dbReference>
<keyword evidence="4 7" id="KW-0812">Transmembrane</keyword>
<proteinExistence type="inferred from homology"/>
<evidence type="ECO:0000313" key="9">
    <source>
        <dbReference type="Proteomes" id="UP001562065"/>
    </source>
</evidence>
<dbReference type="PANTHER" id="PTHR33884:SF3">
    <property type="entry name" value="UPF0410 PROTEIN YMGE"/>
    <property type="match status" value="1"/>
</dbReference>